<name>A0AAD6U7A8_9AGAR</name>
<dbReference type="EMBL" id="JARJCN010000021">
    <property type="protein sequence ID" value="KAJ7090733.1"/>
    <property type="molecule type" value="Genomic_DNA"/>
</dbReference>
<keyword evidence="3" id="KW-1185">Reference proteome</keyword>
<comment type="caution">
    <text evidence="2">The sequence shown here is derived from an EMBL/GenBank/DDBJ whole genome shotgun (WGS) entry which is preliminary data.</text>
</comment>
<feature type="domain" description="BTB" evidence="1">
    <location>
        <begin position="14"/>
        <end position="89"/>
    </location>
</feature>
<dbReference type="SUPFAM" id="SSF54695">
    <property type="entry name" value="POZ domain"/>
    <property type="match status" value="1"/>
</dbReference>
<dbReference type="SMART" id="SM00225">
    <property type="entry name" value="BTB"/>
    <property type="match status" value="1"/>
</dbReference>
<evidence type="ECO:0000313" key="3">
    <source>
        <dbReference type="Proteomes" id="UP001222325"/>
    </source>
</evidence>
<protein>
    <recommendedName>
        <fullName evidence="1">BTB domain-containing protein</fullName>
    </recommendedName>
</protein>
<dbReference type="PROSITE" id="PS50097">
    <property type="entry name" value="BTB"/>
    <property type="match status" value="1"/>
</dbReference>
<dbReference type="Proteomes" id="UP001222325">
    <property type="component" value="Unassembled WGS sequence"/>
</dbReference>
<proteinExistence type="predicted"/>
<dbReference type="InterPro" id="IPR011333">
    <property type="entry name" value="SKP1/BTB/POZ_sf"/>
</dbReference>
<dbReference type="Pfam" id="PF00651">
    <property type="entry name" value="BTB"/>
    <property type="match status" value="1"/>
</dbReference>
<reference evidence="2" key="1">
    <citation type="submission" date="2023-03" db="EMBL/GenBank/DDBJ databases">
        <title>Massive genome expansion in bonnet fungi (Mycena s.s.) driven by repeated elements and novel gene families across ecological guilds.</title>
        <authorList>
            <consortium name="Lawrence Berkeley National Laboratory"/>
            <person name="Harder C.B."/>
            <person name="Miyauchi S."/>
            <person name="Viragh M."/>
            <person name="Kuo A."/>
            <person name="Thoen E."/>
            <person name="Andreopoulos B."/>
            <person name="Lu D."/>
            <person name="Skrede I."/>
            <person name="Drula E."/>
            <person name="Henrissat B."/>
            <person name="Morin E."/>
            <person name="Kohler A."/>
            <person name="Barry K."/>
            <person name="LaButti K."/>
            <person name="Morin E."/>
            <person name="Salamov A."/>
            <person name="Lipzen A."/>
            <person name="Mereny Z."/>
            <person name="Hegedus B."/>
            <person name="Baldrian P."/>
            <person name="Stursova M."/>
            <person name="Weitz H."/>
            <person name="Taylor A."/>
            <person name="Grigoriev I.V."/>
            <person name="Nagy L.G."/>
            <person name="Martin F."/>
            <person name="Kauserud H."/>
        </authorList>
    </citation>
    <scope>NUCLEOTIDE SEQUENCE</scope>
    <source>
        <strain evidence="2">CBHHK173m</strain>
    </source>
</reference>
<evidence type="ECO:0000259" key="1">
    <source>
        <dbReference type="PROSITE" id="PS50097"/>
    </source>
</evidence>
<dbReference type="InterPro" id="IPR000210">
    <property type="entry name" value="BTB/POZ_dom"/>
</dbReference>
<dbReference type="AlphaFoldDB" id="A0AAD6U7A8"/>
<sequence length="320" mass="34953">MSDEETRVEELWFSNDTLVIRAEKKLFRVSKALLAARSSAFKDMIAFPQPASGAIEPLDGSPVVTLHDAAADVEVLLKAIFDSSYFMPAPEPVALQDLLGILRLSDKYDIQYLQRRALNHLSTGFYYSTVHDYRTYVQESRDHVSYPSALSFCSVVDAATAVGALWLLPVAYYKGSSFGRDALLAATQSGVPETIVQKLILANAGLASMTLGACDFLCSRSGAACQTHDTCDSGRYGILSRVVLAVNSVTRLLPLDRFGEKSWGLLRQRICASCCAAAQERRTCSLEALWDRLPSMYGLPPWPELHAMRAAAIGDIDSAA</sequence>
<gene>
    <name evidence="2" type="ORF">B0H15DRAFT_244146</name>
</gene>
<dbReference type="CDD" id="cd18186">
    <property type="entry name" value="BTB_POZ_ZBTB_KLHL-like"/>
    <property type="match status" value="1"/>
</dbReference>
<dbReference type="Gene3D" id="3.30.710.10">
    <property type="entry name" value="Potassium Channel Kv1.1, Chain A"/>
    <property type="match status" value="1"/>
</dbReference>
<evidence type="ECO:0000313" key="2">
    <source>
        <dbReference type="EMBL" id="KAJ7090733.1"/>
    </source>
</evidence>
<organism evidence="2 3">
    <name type="scientific">Mycena belliarum</name>
    <dbReference type="NCBI Taxonomy" id="1033014"/>
    <lineage>
        <taxon>Eukaryota</taxon>
        <taxon>Fungi</taxon>
        <taxon>Dikarya</taxon>
        <taxon>Basidiomycota</taxon>
        <taxon>Agaricomycotina</taxon>
        <taxon>Agaricomycetes</taxon>
        <taxon>Agaricomycetidae</taxon>
        <taxon>Agaricales</taxon>
        <taxon>Marasmiineae</taxon>
        <taxon>Mycenaceae</taxon>
        <taxon>Mycena</taxon>
    </lineage>
</organism>
<accession>A0AAD6U7A8</accession>